<gene>
    <name evidence="3" type="ORF">DGAL_LOCUS4285</name>
</gene>
<dbReference type="Pfam" id="PF01391">
    <property type="entry name" value="Collagen"/>
    <property type="match status" value="1"/>
</dbReference>
<evidence type="ECO:0000256" key="2">
    <source>
        <dbReference type="SAM" id="SignalP"/>
    </source>
</evidence>
<sequence>MTWPSLNLPLILLIVCASLFAVQPDVLSQPTVTDETTSETTTPSTQHQKLSDMYSTSIFDYPINYPAMPVIAFFRTNQQSEIFDRKPGLDDSLSGLGIEEDFATDTHGVGFSPVHIQQWPDVYSRQNRPFFNFLQGLLMGPPGPPGEKGDMGPQGATGSKGETGPAGAKGDAGPQGATGSKGERGPDGAKGDMGPKV</sequence>
<comment type="caution">
    <text evidence="3">The sequence shown here is derived from an EMBL/GenBank/DDBJ whole genome shotgun (WGS) entry which is preliminary data.</text>
</comment>
<dbReference type="PANTHER" id="PTHR24637:SF421">
    <property type="entry name" value="CUTICLE COLLAGEN DPY-2"/>
    <property type="match status" value="1"/>
</dbReference>
<feature type="chain" id="PRO_5035170857" evidence="2">
    <location>
        <begin position="29"/>
        <end position="197"/>
    </location>
</feature>
<keyword evidence="4" id="KW-1185">Reference proteome</keyword>
<dbReference type="OrthoDB" id="6382352at2759"/>
<dbReference type="PANTHER" id="PTHR24637">
    <property type="entry name" value="COLLAGEN"/>
    <property type="match status" value="1"/>
</dbReference>
<name>A0A8J2WHL3_9CRUS</name>
<evidence type="ECO:0000256" key="1">
    <source>
        <dbReference type="SAM" id="MobiDB-lite"/>
    </source>
</evidence>
<evidence type="ECO:0000313" key="3">
    <source>
        <dbReference type="EMBL" id="CAH0101913.1"/>
    </source>
</evidence>
<organism evidence="3 4">
    <name type="scientific">Daphnia galeata</name>
    <dbReference type="NCBI Taxonomy" id="27404"/>
    <lineage>
        <taxon>Eukaryota</taxon>
        <taxon>Metazoa</taxon>
        <taxon>Ecdysozoa</taxon>
        <taxon>Arthropoda</taxon>
        <taxon>Crustacea</taxon>
        <taxon>Branchiopoda</taxon>
        <taxon>Diplostraca</taxon>
        <taxon>Cladocera</taxon>
        <taxon>Anomopoda</taxon>
        <taxon>Daphniidae</taxon>
        <taxon>Daphnia</taxon>
    </lineage>
</organism>
<protein>
    <submittedName>
        <fullName evidence="3">Uncharacterized protein</fullName>
    </submittedName>
</protein>
<feature type="signal peptide" evidence="2">
    <location>
        <begin position="1"/>
        <end position="28"/>
    </location>
</feature>
<feature type="compositionally biased region" description="Basic and acidic residues" evidence="1">
    <location>
        <begin position="181"/>
        <end position="197"/>
    </location>
</feature>
<dbReference type="Proteomes" id="UP000789390">
    <property type="component" value="Unassembled WGS sequence"/>
</dbReference>
<keyword evidence="2" id="KW-0732">Signal</keyword>
<feature type="region of interest" description="Disordered" evidence="1">
    <location>
        <begin position="137"/>
        <end position="197"/>
    </location>
</feature>
<dbReference type="EMBL" id="CAKKLH010000068">
    <property type="protein sequence ID" value="CAH0101913.1"/>
    <property type="molecule type" value="Genomic_DNA"/>
</dbReference>
<dbReference type="InterPro" id="IPR008160">
    <property type="entry name" value="Collagen"/>
</dbReference>
<dbReference type="AlphaFoldDB" id="A0A8J2WHL3"/>
<proteinExistence type="predicted"/>
<reference evidence="3" key="1">
    <citation type="submission" date="2021-11" db="EMBL/GenBank/DDBJ databases">
        <authorList>
            <person name="Schell T."/>
        </authorList>
    </citation>
    <scope>NUCLEOTIDE SEQUENCE</scope>
    <source>
        <strain evidence="3">M5</strain>
    </source>
</reference>
<accession>A0A8J2WHL3</accession>
<evidence type="ECO:0000313" key="4">
    <source>
        <dbReference type="Proteomes" id="UP000789390"/>
    </source>
</evidence>